<keyword evidence="2" id="KW-1185">Reference proteome</keyword>
<proteinExistence type="predicted"/>
<reference evidence="2" key="1">
    <citation type="journal article" date="2019" name="Int. J. Syst. Evol. Microbiol.">
        <title>The Global Catalogue of Microorganisms (GCM) 10K type strain sequencing project: providing services to taxonomists for standard genome sequencing and annotation.</title>
        <authorList>
            <consortium name="The Broad Institute Genomics Platform"/>
            <consortium name="The Broad Institute Genome Sequencing Center for Infectious Disease"/>
            <person name="Wu L."/>
            <person name="Ma J."/>
        </authorList>
    </citation>
    <scope>NUCLEOTIDE SEQUENCE [LARGE SCALE GENOMIC DNA]</scope>
    <source>
        <strain evidence="2">CGMCC 1.15942</strain>
    </source>
</reference>
<evidence type="ECO:0000313" key="2">
    <source>
        <dbReference type="Proteomes" id="UP000630615"/>
    </source>
</evidence>
<organism evidence="1 2">
    <name type="scientific">Enterococcus wangshanyuanii</name>
    <dbReference type="NCBI Taxonomy" id="2005703"/>
    <lineage>
        <taxon>Bacteria</taxon>
        <taxon>Bacillati</taxon>
        <taxon>Bacillota</taxon>
        <taxon>Bacilli</taxon>
        <taxon>Lactobacillales</taxon>
        <taxon>Enterococcaceae</taxon>
        <taxon>Enterococcus</taxon>
    </lineage>
</organism>
<sequence>MTENSQINSAKERLEKANKFLIKTIEDLSGLSIFQDTVSDDQLSEIEADKCGYHYFRFETGGFSMADNKAELSQLVLLAFYSENRDDLDDFSLDIISALHGKVYSFESSKKVAIQKGKQDAYIDEIQFIFRRRIPYGC</sequence>
<gene>
    <name evidence="1" type="ORF">GCM10011573_12360</name>
</gene>
<dbReference type="RefSeq" id="WP_227011232.1">
    <property type="nucleotide sequence ID" value="NZ_BMKI01000002.1"/>
</dbReference>
<dbReference type="Proteomes" id="UP000630615">
    <property type="component" value="Unassembled WGS sequence"/>
</dbReference>
<accession>A0ABQ1P079</accession>
<name>A0ABQ1P079_9ENTE</name>
<dbReference type="EMBL" id="BMKI01000002">
    <property type="protein sequence ID" value="GGC84275.1"/>
    <property type="molecule type" value="Genomic_DNA"/>
</dbReference>
<comment type="caution">
    <text evidence="1">The sequence shown here is derived from an EMBL/GenBank/DDBJ whole genome shotgun (WGS) entry which is preliminary data.</text>
</comment>
<evidence type="ECO:0000313" key="1">
    <source>
        <dbReference type="EMBL" id="GGC84275.1"/>
    </source>
</evidence>
<protein>
    <submittedName>
        <fullName evidence="1">Uncharacterized protein</fullName>
    </submittedName>
</protein>